<evidence type="ECO:0000256" key="9">
    <source>
        <dbReference type="ARBA" id="ARBA00023065"/>
    </source>
</evidence>
<keyword evidence="10 13" id="KW-0342">GTP-binding</keyword>
<comment type="similarity">
    <text evidence="13">Belongs to the TRAFAC class TrmE-Era-EngA-EngB-Septin-like GTPase superfamily. FeoB GTPase (TC 9.A.8) family.</text>
</comment>
<dbReference type="NCBIfam" id="TIGR00437">
    <property type="entry name" value="feoB"/>
    <property type="match status" value="1"/>
</dbReference>
<feature type="transmembrane region" description="Helical" evidence="13">
    <location>
        <begin position="466"/>
        <end position="486"/>
    </location>
</feature>
<feature type="transmembrane region" description="Helical" evidence="13">
    <location>
        <begin position="434"/>
        <end position="460"/>
    </location>
</feature>
<evidence type="ECO:0000313" key="16">
    <source>
        <dbReference type="Proteomes" id="UP001549366"/>
    </source>
</evidence>
<evidence type="ECO:0000256" key="13">
    <source>
        <dbReference type="RuleBase" id="RU362098"/>
    </source>
</evidence>
<evidence type="ECO:0000256" key="5">
    <source>
        <dbReference type="ARBA" id="ARBA00022692"/>
    </source>
</evidence>
<name>A0ABV2SQT6_9GAMM</name>
<dbReference type="InterPro" id="IPR003373">
    <property type="entry name" value="Fe2_transport_prot-B"/>
</dbReference>
<dbReference type="RefSeq" id="WP_354009245.1">
    <property type="nucleotide sequence ID" value="NZ_JBEWTA010000001.1"/>
</dbReference>
<feature type="transmembrane region" description="Helical" evidence="13">
    <location>
        <begin position="716"/>
        <end position="736"/>
    </location>
</feature>
<dbReference type="PROSITE" id="PS51711">
    <property type="entry name" value="G_FEOB"/>
    <property type="match status" value="1"/>
</dbReference>
<evidence type="ECO:0000256" key="2">
    <source>
        <dbReference type="ARBA" id="ARBA00022448"/>
    </source>
</evidence>
<dbReference type="PANTHER" id="PTHR43185">
    <property type="entry name" value="FERROUS IRON TRANSPORT PROTEIN B"/>
    <property type="match status" value="1"/>
</dbReference>
<evidence type="ECO:0000256" key="10">
    <source>
        <dbReference type="ARBA" id="ARBA00023134"/>
    </source>
</evidence>
<keyword evidence="2 13" id="KW-0813">Transport</keyword>
<keyword evidence="7 13" id="KW-1133">Transmembrane helix</keyword>
<dbReference type="Proteomes" id="UP001549366">
    <property type="component" value="Unassembled WGS sequence"/>
</dbReference>
<dbReference type="Pfam" id="PF17910">
    <property type="entry name" value="FeoB_Cyto"/>
    <property type="match status" value="1"/>
</dbReference>
<evidence type="ECO:0000256" key="11">
    <source>
        <dbReference type="ARBA" id="ARBA00023136"/>
    </source>
</evidence>
<keyword evidence="16" id="KW-1185">Reference proteome</keyword>
<dbReference type="Pfam" id="PF07670">
    <property type="entry name" value="Gate"/>
    <property type="match status" value="2"/>
</dbReference>
<keyword evidence="8 13" id="KW-0408">Iron</keyword>
<protein>
    <recommendedName>
        <fullName evidence="12 13">Ferrous iron transport protein B</fullName>
    </recommendedName>
</protein>
<evidence type="ECO:0000256" key="1">
    <source>
        <dbReference type="ARBA" id="ARBA00004651"/>
    </source>
</evidence>
<accession>A0ABV2SQT6</accession>
<keyword evidence="6" id="KW-0547">Nucleotide-binding</keyword>
<feature type="domain" description="FeoB-type G" evidence="14">
    <location>
        <begin position="3"/>
        <end position="169"/>
    </location>
</feature>
<dbReference type="PANTHER" id="PTHR43185:SF1">
    <property type="entry name" value="FE(2+) TRANSPORTER FEOB"/>
    <property type="match status" value="1"/>
</dbReference>
<evidence type="ECO:0000256" key="6">
    <source>
        <dbReference type="ARBA" id="ARBA00022741"/>
    </source>
</evidence>
<dbReference type="Pfam" id="PF02421">
    <property type="entry name" value="FeoB_N"/>
    <property type="match status" value="1"/>
</dbReference>
<feature type="transmembrane region" description="Helical" evidence="13">
    <location>
        <begin position="291"/>
        <end position="309"/>
    </location>
</feature>
<dbReference type="InterPro" id="IPR011642">
    <property type="entry name" value="Gate_dom"/>
</dbReference>
<dbReference type="Gene3D" id="3.40.50.300">
    <property type="entry name" value="P-loop containing nucleotide triphosphate hydrolases"/>
    <property type="match status" value="1"/>
</dbReference>
<proteinExistence type="inferred from homology"/>
<keyword evidence="3" id="KW-1003">Cell membrane</keyword>
<dbReference type="Gene3D" id="1.10.287.1770">
    <property type="match status" value="1"/>
</dbReference>
<evidence type="ECO:0000256" key="3">
    <source>
        <dbReference type="ARBA" id="ARBA00022475"/>
    </source>
</evidence>
<reference evidence="15 16" key="1">
    <citation type="submission" date="2024-06" db="EMBL/GenBank/DDBJ databases">
        <title>Genomic Encyclopedia of Type Strains, Phase V (KMG-V): Genome sequencing to study the core and pangenomes of soil and plant-associated prokaryotes.</title>
        <authorList>
            <person name="Whitman W."/>
        </authorList>
    </citation>
    <scope>NUCLEOTIDE SEQUENCE [LARGE SCALE GENOMIC DNA]</scope>
    <source>
        <strain evidence="15 16">NE40</strain>
    </source>
</reference>
<keyword evidence="5 13" id="KW-0812">Transmembrane</keyword>
<evidence type="ECO:0000256" key="8">
    <source>
        <dbReference type="ARBA" id="ARBA00023004"/>
    </source>
</evidence>
<dbReference type="InterPro" id="IPR027417">
    <property type="entry name" value="P-loop_NTPase"/>
</dbReference>
<dbReference type="SUPFAM" id="SSF52540">
    <property type="entry name" value="P-loop containing nucleoside triphosphate hydrolases"/>
    <property type="match status" value="1"/>
</dbReference>
<feature type="transmembrane region" description="Helical" evidence="13">
    <location>
        <begin position="688"/>
        <end position="709"/>
    </location>
</feature>
<dbReference type="InterPro" id="IPR030389">
    <property type="entry name" value="G_FEOB_dom"/>
</dbReference>
<comment type="caution">
    <text evidence="15">The sequence shown here is derived from an EMBL/GenBank/DDBJ whole genome shotgun (WGS) entry which is preliminary data.</text>
</comment>
<feature type="transmembrane region" description="Helical" evidence="13">
    <location>
        <begin position="748"/>
        <end position="766"/>
    </location>
</feature>
<feature type="transmembrane region" description="Helical" evidence="13">
    <location>
        <begin position="347"/>
        <end position="380"/>
    </location>
</feature>
<keyword evidence="9" id="KW-0406">Ion transport</keyword>
<evidence type="ECO:0000256" key="7">
    <source>
        <dbReference type="ARBA" id="ARBA00022989"/>
    </source>
</evidence>
<gene>
    <name evidence="15" type="ORF">V5J35_004430</name>
</gene>
<dbReference type="EMBL" id="JBEWTB010000002">
    <property type="protein sequence ID" value="MET4759238.1"/>
    <property type="molecule type" value="Genomic_DNA"/>
</dbReference>
<evidence type="ECO:0000313" key="15">
    <source>
        <dbReference type="EMBL" id="MET4759238.1"/>
    </source>
</evidence>
<dbReference type="InterPro" id="IPR050860">
    <property type="entry name" value="FeoB_GTPase"/>
</dbReference>
<sequence>MSDHVFAIVGNPNCGKTTVYNALTGARQRVGNWPGVTVERRSGYYQHQGLDIEVVDLPGTYCLDVVDDQVSMDERIARDFVLERNAELVLNVIDASNIERNLYLTTQLLDMGLPVVVVLNMMDVAADKGMVIDPEALSSTLGCPVLTMVASRNEGVTDLKDRLNEYFRTTLPVAQPLSLGRDIETAVNQLEIAATEHLNDKTVARWYAIKLLEDETSGLPGLSESAKPGLFEELLNQGRSLRDTLEQEQGAEVDILVANGRYDTIGNMMKKVIKQRGVLNHQLSERIDRVVLNRFFGLPVFFGVMYLMFMFSVNFGSAFIDFFDIFVGTIMVDGVTHLLEGMSAPGWVIALLAEGVGGGIQTVATFIPVIAALFLFLSVLEDSGYMARAAFVMDRMMRFLGLPGKAFVPMLVGFGCNVPAIMATRTLDNQKDRLLTIAMAPFMSCGARLPVYALFAAAFFPATGQNVVFILYLVGILAAVVTGLILKNSLLGGETAPFVLELPNYHLPSLKQVLLRTWDRLKTFILNAGKAIVMVVVVLNTLNSLGTDGSFGHQDSGSSMLSHIGQTITPAFKPMGVEEENWPAAVGIFTGMLAKEALVGTLNAMYTSIAADMNEDEAGEESFDLMGGITEAFASIPENLAGLTGAFSDPLGIEVGDLNDLESVAQEQEVHMSTFAVMRTLFPSEAAVIAYLLFILLYTPCVAALGAIYREAGTGWTLFVAGWTFFAGYTVATLYYQLSLLAVQPMVTLGWVAALSAIMAIIFVVMRRAGRRGHDHQLVAGQSVEATRNAHAHSPS</sequence>
<dbReference type="InterPro" id="IPR011640">
    <property type="entry name" value="Fe2_transport_prot_B_C"/>
</dbReference>
<dbReference type="CDD" id="cd01879">
    <property type="entry name" value="FeoB"/>
    <property type="match status" value="1"/>
</dbReference>
<dbReference type="Pfam" id="PF07664">
    <property type="entry name" value="FeoB_C"/>
    <property type="match status" value="1"/>
</dbReference>
<feature type="transmembrane region" description="Helical" evidence="13">
    <location>
        <begin position="400"/>
        <end position="422"/>
    </location>
</feature>
<keyword evidence="11 13" id="KW-0472">Membrane</keyword>
<evidence type="ECO:0000259" key="14">
    <source>
        <dbReference type="PROSITE" id="PS51711"/>
    </source>
</evidence>
<comment type="subcellular location">
    <subcellularLocation>
        <location evidence="13">Cell inner membrane</location>
        <topology evidence="13">Multi-pass membrane protein</topology>
    </subcellularLocation>
    <subcellularLocation>
        <location evidence="1">Cell membrane</location>
        <topology evidence="1">Multi-pass membrane protein</topology>
    </subcellularLocation>
</comment>
<dbReference type="NCBIfam" id="NF007105">
    <property type="entry name" value="PRK09554.1"/>
    <property type="match status" value="1"/>
</dbReference>
<keyword evidence="4 13" id="KW-0410">Iron transport</keyword>
<evidence type="ECO:0000256" key="12">
    <source>
        <dbReference type="NCBIfam" id="TIGR00437"/>
    </source>
</evidence>
<dbReference type="InterPro" id="IPR041069">
    <property type="entry name" value="FeoB_Cyto"/>
</dbReference>
<comment type="function">
    <text evidence="13">Probable transporter of a GTP-driven Fe(2+) uptake system.</text>
</comment>
<organism evidence="15 16">
    <name type="scientific">Endozoicomonas lisbonensis</name>
    <dbReference type="NCBI Taxonomy" id="3120522"/>
    <lineage>
        <taxon>Bacteria</taxon>
        <taxon>Pseudomonadati</taxon>
        <taxon>Pseudomonadota</taxon>
        <taxon>Gammaproteobacteria</taxon>
        <taxon>Oceanospirillales</taxon>
        <taxon>Endozoicomonadaceae</taxon>
        <taxon>Endozoicomonas</taxon>
    </lineage>
</organism>
<evidence type="ECO:0000256" key="4">
    <source>
        <dbReference type="ARBA" id="ARBA00022496"/>
    </source>
</evidence>